<sequence>MENDLAVLSLNDEENKILQISTDPLVQEEDPLKVPLIHTPFWVQIHDVPVDLFSENLAVQLGNFLGEFLKYDGSSIGKQNQNDMRVRTKLDIRRPSKRKKQIMFNGRCSYVMFKNERLSLFYFYCGRLGYNNSFCDAKMMLGVEVTNMGWDLPLRSQSRRVLLINSIWLKEEGERNNRGQWNGSKVLRDRSWKERTVGKCGIKIDPILGFNLEGKMPLLDQSRRYVGMDQSQFSMEHDLEDSVIIGEEGKKRSRGVIEETSSRRGEYSSE</sequence>
<dbReference type="InterPro" id="IPR040256">
    <property type="entry name" value="At4g02000-like"/>
</dbReference>
<dbReference type="AlphaFoldDB" id="A0A2P5YS23"/>
<evidence type="ECO:0000313" key="3">
    <source>
        <dbReference type="EMBL" id="PPS18384.1"/>
    </source>
</evidence>
<accession>A0A2P5YS23</accession>
<dbReference type="PANTHER" id="PTHR31286:SF153">
    <property type="entry name" value="DUF4283 DOMAIN PROTEIN"/>
    <property type="match status" value="1"/>
</dbReference>
<dbReference type="PANTHER" id="PTHR31286">
    <property type="entry name" value="GLYCINE-RICH CELL WALL STRUCTURAL PROTEIN 1.8-LIKE"/>
    <property type="match status" value="1"/>
</dbReference>
<dbReference type="OrthoDB" id="1750469at2759"/>
<dbReference type="EMBL" id="KZ662840">
    <property type="protein sequence ID" value="PPS18384.1"/>
    <property type="molecule type" value="Genomic_DNA"/>
</dbReference>
<reference evidence="3 4" key="1">
    <citation type="submission" date="2015-01" db="EMBL/GenBank/DDBJ databases">
        <title>Genome of allotetraploid Gossypium barbadense reveals genomic plasticity and fiber elongation in cotton evolution.</title>
        <authorList>
            <person name="Chen X."/>
            <person name="Liu X."/>
            <person name="Zhao B."/>
            <person name="Zheng H."/>
            <person name="Hu Y."/>
            <person name="Lu G."/>
            <person name="Yang C."/>
            <person name="Chen J."/>
            <person name="Shan C."/>
            <person name="Zhang L."/>
            <person name="Zhou Y."/>
            <person name="Wang L."/>
            <person name="Guo W."/>
            <person name="Bai Y."/>
            <person name="Ruan J."/>
            <person name="Shangguan X."/>
            <person name="Mao Y."/>
            <person name="Jiang J."/>
            <person name="Zhu Y."/>
            <person name="Lei J."/>
            <person name="Kang H."/>
            <person name="Chen S."/>
            <person name="He X."/>
            <person name="Wang R."/>
            <person name="Wang Y."/>
            <person name="Chen J."/>
            <person name="Wang L."/>
            <person name="Yu S."/>
            <person name="Wang B."/>
            <person name="Wei J."/>
            <person name="Song S."/>
            <person name="Lu X."/>
            <person name="Gao Z."/>
            <person name="Gu W."/>
            <person name="Deng X."/>
            <person name="Ma D."/>
            <person name="Wang S."/>
            <person name="Liang W."/>
            <person name="Fang L."/>
            <person name="Cai C."/>
            <person name="Zhu X."/>
            <person name="Zhou B."/>
            <person name="Zhang Y."/>
            <person name="Chen Z."/>
            <person name="Xu S."/>
            <person name="Zhu R."/>
            <person name="Wang S."/>
            <person name="Zhang T."/>
            <person name="Zhao G."/>
        </authorList>
    </citation>
    <scope>NUCLEOTIDE SEQUENCE [LARGE SCALE GENOMIC DNA]</scope>
    <source>
        <strain evidence="4">cv. Xinhai21</strain>
        <tissue evidence="3">Leaf</tissue>
    </source>
</reference>
<dbReference type="InterPro" id="IPR025836">
    <property type="entry name" value="Zn_knuckle_CX2CX4HX4C"/>
</dbReference>
<feature type="region of interest" description="Disordered" evidence="1">
    <location>
        <begin position="250"/>
        <end position="270"/>
    </location>
</feature>
<name>A0A2P5YS23_GOSBA</name>
<protein>
    <recommendedName>
        <fullName evidence="2">Zinc knuckle CX2CX4HX4C domain-containing protein</fullName>
    </recommendedName>
</protein>
<feature type="domain" description="Zinc knuckle CX2CX4HX4C" evidence="2">
    <location>
        <begin position="90"/>
        <end position="136"/>
    </location>
</feature>
<gene>
    <name evidence="3" type="ORF">GOBAR_AA02185</name>
</gene>
<proteinExistence type="predicted"/>
<evidence type="ECO:0000259" key="2">
    <source>
        <dbReference type="Pfam" id="PF14392"/>
    </source>
</evidence>
<evidence type="ECO:0000256" key="1">
    <source>
        <dbReference type="SAM" id="MobiDB-lite"/>
    </source>
</evidence>
<dbReference type="Pfam" id="PF14392">
    <property type="entry name" value="zf-CCHC_4"/>
    <property type="match status" value="1"/>
</dbReference>
<dbReference type="Proteomes" id="UP000239757">
    <property type="component" value="Unassembled WGS sequence"/>
</dbReference>
<organism evidence="3 4">
    <name type="scientific">Gossypium barbadense</name>
    <name type="common">Sea Island cotton</name>
    <name type="synonym">Hibiscus barbadensis</name>
    <dbReference type="NCBI Taxonomy" id="3634"/>
    <lineage>
        <taxon>Eukaryota</taxon>
        <taxon>Viridiplantae</taxon>
        <taxon>Streptophyta</taxon>
        <taxon>Embryophyta</taxon>
        <taxon>Tracheophyta</taxon>
        <taxon>Spermatophyta</taxon>
        <taxon>Magnoliopsida</taxon>
        <taxon>eudicotyledons</taxon>
        <taxon>Gunneridae</taxon>
        <taxon>Pentapetalae</taxon>
        <taxon>rosids</taxon>
        <taxon>malvids</taxon>
        <taxon>Malvales</taxon>
        <taxon>Malvaceae</taxon>
        <taxon>Malvoideae</taxon>
        <taxon>Gossypium</taxon>
    </lineage>
</organism>
<evidence type="ECO:0000313" key="4">
    <source>
        <dbReference type="Proteomes" id="UP000239757"/>
    </source>
</evidence>